<comment type="similarity">
    <text evidence="2">Belongs to the semaphorin family.</text>
</comment>
<dbReference type="PANTHER" id="PTHR11036">
    <property type="entry name" value="SEMAPHORIN"/>
    <property type="match status" value="1"/>
</dbReference>
<dbReference type="InterPro" id="IPR016201">
    <property type="entry name" value="PSI"/>
</dbReference>
<evidence type="ECO:0000256" key="1">
    <source>
        <dbReference type="ARBA" id="ARBA00004613"/>
    </source>
</evidence>
<reference evidence="17" key="1">
    <citation type="submission" date="2025-08" db="UniProtKB">
        <authorList>
            <consortium name="Ensembl"/>
        </authorList>
    </citation>
    <scope>IDENTIFICATION</scope>
</reference>
<dbReference type="GO" id="GO:0071526">
    <property type="term" value="P:semaphorin-plexin signaling pathway"/>
    <property type="evidence" value="ECO:0007669"/>
    <property type="project" value="TreeGrafter"/>
</dbReference>
<accession>A0A8C1G8L2</accession>
<organism evidence="17 18">
    <name type="scientific">Cyprinus carpio</name>
    <name type="common">Common carp</name>
    <dbReference type="NCBI Taxonomy" id="7962"/>
    <lineage>
        <taxon>Eukaryota</taxon>
        <taxon>Metazoa</taxon>
        <taxon>Chordata</taxon>
        <taxon>Craniata</taxon>
        <taxon>Vertebrata</taxon>
        <taxon>Euteleostomi</taxon>
        <taxon>Actinopterygii</taxon>
        <taxon>Neopterygii</taxon>
        <taxon>Teleostei</taxon>
        <taxon>Ostariophysi</taxon>
        <taxon>Cypriniformes</taxon>
        <taxon>Cyprinidae</taxon>
        <taxon>Cyprininae</taxon>
        <taxon>Cyprinus</taxon>
    </lineage>
</organism>
<dbReference type="GO" id="GO:0001755">
    <property type="term" value="P:neural crest cell migration"/>
    <property type="evidence" value="ECO:0007669"/>
    <property type="project" value="TreeGrafter"/>
</dbReference>
<keyword evidence="6" id="KW-0221">Differentiation</keyword>
<evidence type="ECO:0000256" key="10">
    <source>
        <dbReference type="ARBA" id="ARBA00023319"/>
    </source>
</evidence>
<dbReference type="InterPro" id="IPR007110">
    <property type="entry name" value="Ig-like_dom"/>
</dbReference>
<feature type="transmembrane region" description="Helical" evidence="13">
    <location>
        <begin position="114"/>
        <end position="133"/>
    </location>
</feature>
<evidence type="ECO:0000259" key="15">
    <source>
        <dbReference type="PROSITE" id="PS50835"/>
    </source>
</evidence>
<evidence type="ECO:0000313" key="18">
    <source>
        <dbReference type="Proteomes" id="UP000694427"/>
    </source>
</evidence>
<dbReference type="Gene3D" id="3.30.1680.10">
    <property type="entry name" value="ligand-binding face of the semaphorins, domain 2"/>
    <property type="match status" value="1"/>
</dbReference>
<evidence type="ECO:0000256" key="14">
    <source>
        <dbReference type="SAM" id="SignalP"/>
    </source>
</evidence>
<keyword evidence="5 14" id="KW-0732">Signal</keyword>
<dbReference type="SMART" id="SM00630">
    <property type="entry name" value="Sema"/>
    <property type="match status" value="1"/>
</dbReference>
<dbReference type="Pfam" id="PF01403">
    <property type="entry name" value="Sema"/>
    <property type="match status" value="1"/>
</dbReference>
<evidence type="ECO:0000256" key="2">
    <source>
        <dbReference type="ARBA" id="ARBA00009492"/>
    </source>
</evidence>
<dbReference type="OMA" id="FAPECES"/>
<evidence type="ECO:0000256" key="9">
    <source>
        <dbReference type="ARBA" id="ARBA00023180"/>
    </source>
</evidence>
<proteinExistence type="inferred from homology"/>
<dbReference type="InterPro" id="IPR036352">
    <property type="entry name" value="Semap_dom_sf"/>
</dbReference>
<keyword evidence="9" id="KW-0325">Glycoprotein</keyword>
<feature type="domain" description="Ig-like" evidence="15">
    <location>
        <begin position="637"/>
        <end position="710"/>
    </location>
</feature>
<dbReference type="SUPFAM" id="SSF101912">
    <property type="entry name" value="Sema domain"/>
    <property type="match status" value="2"/>
</dbReference>
<dbReference type="SUPFAM" id="SSF103575">
    <property type="entry name" value="Plexin repeat"/>
    <property type="match status" value="1"/>
</dbReference>
<reference evidence="17" key="2">
    <citation type="submission" date="2025-09" db="UniProtKB">
        <authorList>
            <consortium name="Ensembl"/>
        </authorList>
    </citation>
    <scope>IDENTIFICATION</scope>
</reference>
<dbReference type="PROSITE" id="PS50835">
    <property type="entry name" value="IG_LIKE"/>
    <property type="match status" value="1"/>
</dbReference>
<dbReference type="InterPro" id="IPR027231">
    <property type="entry name" value="Semaphorin"/>
</dbReference>
<dbReference type="GO" id="GO:0035295">
    <property type="term" value="P:tube development"/>
    <property type="evidence" value="ECO:0007669"/>
    <property type="project" value="UniProtKB-ARBA"/>
</dbReference>
<dbReference type="FunFam" id="2.130.10.10:FF:000015">
    <property type="entry name" value="Semaphorin 3B"/>
    <property type="match status" value="1"/>
</dbReference>
<evidence type="ECO:0000256" key="6">
    <source>
        <dbReference type="ARBA" id="ARBA00022782"/>
    </source>
</evidence>
<comment type="caution">
    <text evidence="11">Lacks conserved residue(s) required for the propagation of feature annotation.</text>
</comment>
<dbReference type="FunFam" id="2.60.40.10:FF:000030">
    <property type="entry name" value="Semaphorin 3F like"/>
    <property type="match status" value="1"/>
</dbReference>
<dbReference type="SMART" id="SM00423">
    <property type="entry name" value="PSI"/>
    <property type="match status" value="1"/>
</dbReference>
<dbReference type="GO" id="GO:0045499">
    <property type="term" value="F:chemorepellent activity"/>
    <property type="evidence" value="ECO:0007669"/>
    <property type="project" value="TreeGrafter"/>
</dbReference>
<comment type="subcellular location">
    <subcellularLocation>
        <location evidence="1">Secreted</location>
    </subcellularLocation>
</comment>
<dbReference type="Proteomes" id="UP000694427">
    <property type="component" value="Unplaced"/>
</dbReference>
<keyword evidence="3" id="KW-0217">Developmental protein</keyword>
<dbReference type="GO" id="GO:0030335">
    <property type="term" value="P:positive regulation of cell migration"/>
    <property type="evidence" value="ECO:0007669"/>
    <property type="project" value="TreeGrafter"/>
</dbReference>
<name>A0A8C1G8L2_CYPCA</name>
<keyword evidence="8" id="KW-1015">Disulfide bond</keyword>
<dbReference type="GO" id="GO:0005886">
    <property type="term" value="C:plasma membrane"/>
    <property type="evidence" value="ECO:0007669"/>
    <property type="project" value="TreeGrafter"/>
</dbReference>
<dbReference type="InterPro" id="IPR036179">
    <property type="entry name" value="Ig-like_dom_sf"/>
</dbReference>
<keyword evidence="13" id="KW-0812">Transmembrane</keyword>
<dbReference type="SMART" id="SM00409">
    <property type="entry name" value="IG"/>
    <property type="match status" value="1"/>
</dbReference>
<dbReference type="SUPFAM" id="SSF48726">
    <property type="entry name" value="Immunoglobulin"/>
    <property type="match status" value="1"/>
</dbReference>
<evidence type="ECO:0000256" key="3">
    <source>
        <dbReference type="ARBA" id="ARBA00022473"/>
    </source>
</evidence>
<feature type="region of interest" description="Disordered" evidence="12">
    <location>
        <begin position="725"/>
        <end position="745"/>
    </location>
</feature>
<dbReference type="GO" id="GO:0030215">
    <property type="term" value="F:semaphorin receptor binding"/>
    <property type="evidence" value="ECO:0007669"/>
    <property type="project" value="InterPro"/>
</dbReference>
<dbReference type="FunFam" id="3.30.1680.10:FF:000001">
    <property type="entry name" value="Semaphorin 3F like"/>
    <property type="match status" value="1"/>
</dbReference>
<dbReference type="GO" id="GO:0007411">
    <property type="term" value="P:axon guidance"/>
    <property type="evidence" value="ECO:0007669"/>
    <property type="project" value="UniProtKB-ARBA"/>
</dbReference>
<keyword evidence="13" id="KW-0472">Membrane</keyword>
<dbReference type="AlphaFoldDB" id="A0A8C1G8L2"/>
<evidence type="ECO:0000256" key="12">
    <source>
        <dbReference type="SAM" id="MobiDB-lite"/>
    </source>
</evidence>
<dbReference type="Ensembl" id="ENSCCRT00010005754.1">
    <property type="protein sequence ID" value="ENSCCRP00010005327.1"/>
    <property type="gene ID" value="ENSCCRG00010002157.1"/>
</dbReference>
<dbReference type="Gene3D" id="2.130.10.10">
    <property type="entry name" value="YVTN repeat-like/Quinoprotein amine dehydrogenase"/>
    <property type="match status" value="1"/>
</dbReference>
<evidence type="ECO:0000256" key="5">
    <source>
        <dbReference type="ARBA" id="ARBA00022729"/>
    </source>
</evidence>
<feature type="signal peptide" evidence="14">
    <location>
        <begin position="1"/>
        <end position="19"/>
    </location>
</feature>
<keyword evidence="10" id="KW-0393">Immunoglobulin domain</keyword>
<keyword evidence="18" id="KW-1185">Reference proteome</keyword>
<dbReference type="GO" id="GO:0005615">
    <property type="term" value="C:extracellular space"/>
    <property type="evidence" value="ECO:0007669"/>
    <property type="project" value="TreeGrafter"/>
</dbReference>
<evidence type="ECO:0000256" key="4">
    <source>
        <dbReference type="ARBA" id="ARBA00022525"/>
    </source>
</evidence>
<feature type="domain" description="Sema" evidence="16">
    <location>
        <begin position="29"/>
        <end position="561"/>
    </location>
</feature>
<evidence type="ECO:0000313" key="17">
    <source>
        <dbReference type="Ensembl" id="ENSCCRP00010005327.1"/>
    </source>
</evidence>
<evidence type="ECO:0000256" key="11">
    <source>
        <dbReference type="PROSITE-ProRule" id="PRU00352"/>
    </source>
</evidence>
<feature type="chain" id="PRO_5034131369" evidence="14">
    <location>
        <begin position="20"/>
        <end position="817"/>
    </location>
</feature>
<dbReference type="InterPro" id="IPR001627">
    <property type="entry name" value="Semap_dom"/>
</dbReference>
<dbReference type="PANTHER" id="PTHR11036:SF22">
    <property type="entry name" value="SEMAPHORIN-3E"/>
    <property type="match status" value="1"/>
</dbReference>
<feature type="region of interest" description="Disordered" evidence="12">
    <location>
        <begin position="792"/>
        <end position="817"/>
    </location>
</feature>
<dbReference type="Gene3D" id="2.60.40.10">
    <property type="entry name" value="Immunoglobulins"/>
    <property type="match status" value="1"/>
</dbReference>
<dbReference type="InterPro" id="IPR013783">
    <property type="entry name" value="Ig-like_fold"/>
</dbReference>
<keyword evidence="7" id="KW-0524">Neurogenesis</keyword>
<evidence type="ECO:0000256" key="13">
    <source>
        <dbReference type="SAM" id="Phobius"/>
    </source>
</evidence>
<sequence>MAWGVWTFMLCMTLWICSATQSAKTVYPRLRLSHKELWELNRTRVFQAGEGRLQHYSMLLDETQERLIIGGKDILYSLNLERITAPHKEIHWPSSEEQVGDCLMQGREKVNLLYILYSIYDTVISCYMATVFILKSVKSVLFFISLSMFFLSVPLSQPECANYIKLVQHYNSTHLLACGTGAFSPVCAYIRVGRGTELKGEFRLESDHIESGRGRCPFHPNSPSASTVHRGELFVGLYTDYWENDAALYRLGNRSFIRTEVGDRQQLNEPKFVGSAVIPDNDDPADDKVYYFFTERVANMEGGNKAVYTRVARVCANDQGGQRMLVNRWSSFLKTRLICSVAGPNGIDTHFDELEDVFVLRKKDEKNPEIFGLFSTTSAVFKGYAVCMYNMEDIRAAFNGPFAYRERTDHHWKVYDGKVPYPRPGSCASKVNGGQFSSSKEYPDEVLRFVRSHPLMFQAVQPVHRQPILLDTEGGRKLTQLAVDRVEAEDGHYNVLFIGTDNSVVLKMITIYNKEANAVEEVLLEELQVFKVPVPITEILISTKRQQLYVGSELGVTQIRVHQCGLYGSACADCCLARDPYCAWDGFTCSRYYPAGLYTKRRFRRQDVRHGNAVQQCNGLQLSEEQIISEKLVYGVENNSTLLECRPRSLQASVTWYIQHGVDMDEVKGDDRVIQTPHGLLLLKIVKGDAGVYVCQSTEHGFVQTVVRVTLEVLDEGKVEGLLHKGEEDEGDSPHRPPPCHFPSLPAAPSSSKLWYRDFMQLIGYSNFQRVEQYCEKVWCVSDRKRKKLKGMAPKWRYTPGAEQRARARAPRHTQGQ</sequence>
<dbReference type="GO" id="GO:0072359">
    <property type="term" value="P:circulatory system development"/>
    <property type="evidence" value="ECO:0007669"/>
    <property type="project" value="UniProtKB-ARBA"/>
</dbReference>
<dbReference type="CDD" id="cd05871">
    <property type="entry name" value="Ig_Sema3"/>
    <property type="match status" value="1"/>
</dbReference>
<feature type="compositionally biased region" description="Basic and acidic residues" evidence="12">
    <location>
        <begin position="725"/>
        <end position="735"/>
    </location>
</feature>
<feature type="compositionally biased region" description="Basic residues" evidence="12">
    <location>
        <begin position="807"/>
        <end position="817"/>
    </location>
</feature>
<dbReference type="InterPro" id="IPR003599">
    <property type="entry name" value="Ig_sub"/>
</dbReference>
<keyword evidence="13" id="KW-1133">Transmembrane helix</keyword>
<protein>
    <submittedName>
        <fullName evidence="17">Sema domain, immunoglobulin domain (Ig), short basic domain, secreted, (semaphorin) 3E</fullName>
    </submittedName>
</protein>
<evidence type="ECO:0000256" key="7">
    <source>
        <dbReference type="ARBA" id="ARBA00022902"/>
    </source>
</evidence>
<evidence type="ECO:0000256" key="8">
    <source>
        <dbReference type="ARBA" id="ARBA00023157"/>
    </source>
</evidence>
<evidence type="ECO:0000259" key="16">
    <source>
        <dbReference type="PROSITE" id="PS51004"/>
    </source>
</evidence>
<keyword evidence="4" id="KW-0964">Secreted</keyword>
<dbReference type="InterPro" id="IPR015943">
    <property type="entry name" value="WD40/YVTN_repeat-like_dom_sf"/>
</dbReference>
<dbReference type="PROSITE" id="PS51004">
    <property type="entry name" value="SEMA"/>
    <property type="match status" value="1"/>
</dbReference>